<dbReference type="InterPro" id="IPR046341">
    <property type="entry name" value="SET_dom_sf"/>
</dbReference>
<dbReference type="Gene3D" id="2.170.270.10">
    <property type="entry name" value="SET domain"/>
    <property type="match status" value="1"/>
</dbReference>
<dbReference type="AlphaFoldDB" id="A0A1X0WE75"/>
<dbReference type="Proteomes" id="UP000192536">
    <property type="component" value="Unassembled WGS sequence"/>
</dbReference>
<evidence type="ECO:0000313" key="2">
    <source>
        <dbReference type="EMBL" id="ORJ25051.1"/>
    </source>
</evidence>
<feature type="compositionally biased region" description="Polar residues" evidence="1">
    <location>
        <begin position="335"/>
        <end position="344"/>
    </location>
</feature>
<evidence type="ECO:0008006" key="4">
    <source>
        <dbReference type="Google" id="ProtNLM"/>
    </source>
</evidence>
<comment type="caution">
    <text evidence="2">The sequence shown here is derived from an EMBL/GenBank/DDBJ whole genome shotgun (WGS) entry which is preliminary data.</text>
</comment>
<proteinExistence type="predicted"/>
<dbReference type="SUPFAM" id="SSF82199">
    <property type="entry name" value="SET domain"/>
    <property type="match status" value="1"/>
</dbReference>
<reference evidence="2 3" key="1">
    <citation type="journal article" date="2017" name="Int. J. Syst. Evol. Microbiol.">
        <title>Rouxiella badensis sp. nov. and Rouxiella silvae sp. nov. isolated from peat bog soil in Germany and emendation of the genus description.</title>
        <authorList>
            <person name="Le Fleche-Mateos A."/>
            <person name="Kugler J.H."/>
            <person name="Hansen S.H."/>
            <person name="Syldatk C."/>
            <person name="Hausmann R."/>
            <person name="Lomprez F."/>
            <person name="Vandenbogaert M."/>
            <person name="Manuguerra J.C."/>
            <person name="Grimont P.A."/>
        </authorList>
    </citation>
    <scope>NUCLEOTIDE SEQUENCE [LARGE SCALE GENOMIC DNA]</scope>
    <source>
        <strain evidence="2 3">DSM 100043</strain>
    </source>
</reference>
<organism evidence="2 3">
    <name type="scientific">Rouxiella badensis</name>
    <dbReference type="NCBI Taxonomy" id="1646377"/>
    <lineage>
        <taxon>Bacteria</taxon>
        <taxon>Pseudomonadati</taxon>
        <taxon>Pseudomonadota</taxon>
        <taxon>Gammaproteobacteria</taxon>
        <taxon>Enterobacterales</taxon>
        <taxon>Yersiniaceae</taxon>
        <taxon>Rouxiella</taxon>
    </lineage>
</organism>
<evidence type="ECO:0000313" key="3">
    <source>
        <dbReference type="Proteomes" id="UP000192536"/>
    </source>
</evidence>
<evidence type="ECO:0000256" key="1">
    <source>
        <dbReference type="SAM" id="MobiDB-lite"/>
    </source>
</evidence>
<feature type="region of interest" description="Disordered" evidence="1">
    <location>
        <begin position="335"/>
        <end position="355"/>
    </location>
</feature>
<name>A0A1X0WE75_9GAMM</name>
<protein>
    <recommendedName>
        <fullName evidence="4">SET domain-containing protein</fullName>
    </recommendedName>
</protein>
<dbReference type="EMBL" id="MRWE01000020">
    <property type="protein sequence ID" value="ORJ25051.1"/>
    <property type="molecule type" value="Genomic_DNA"/>
</dbReference>
<keyword evidence="3" id="KW-1185">Reference proteome</keyword>
<accession>A0A1X0WE75</accession>
<gene>
    <name evidence="2" type="ORF">BS640_13245</name>
</gene>
<sequence>MASEVWYENKKTLKQLGVSNMVFCFRCGVKTLAINTDLSMLNYVPPSKEPDFTPQQRAQVDKIIEATSCLSNPVLAANAWVKNLQLMSEMNIRQEAFANASRVNATDLFIKIQKERARTRALTETQHALLNRIAVKTRCWHSSTKSACAWLDNEQSIIKEDIWPINFAEFCGINLDTFGWRIARERRDRVIPTSAQLRVTEEIILAENSGGKPLETAQAWDKNKKSLLDAGLTAWQFEYASKVCSGTISSRISCVYRPRKKGQKTPQWRLLHEKRLQEQQQVMDAIILSSNCRKNLNKSTLAWIENQQNLADLKISKVQFSRRCNINPQSLTSSVSRLRKNNGSCPPRSAQYLPPVPPTGIKTGLAAVRAQLGRVDRPSINNSLPILRHPDNPQHSLTLETLGLDVNANVSQIRVTHWGSMEQVFARLPILGRLKLKSRLFIELHRQLLDERGQSKPMSTLMSNAGEHRLANGEDGIINLDTGVVNPGPAPVPINTVLGFYAGLLLDSATSQKRVRQTGAAELSTDAFQGGNILRNINTGRLPGEPPLAENNVAAVQVNSRLIAYITTRDIAAGEEYFVDYGVHYNPLFGIEKARQKQLAAGRL</sequence>